<keyword evidence="5" id="KW-0272">Extracellular matrix</keyword>
<dbReference type="GO" id="GO:0060070">
    <property type="term" value="P:canonical Wnt signaling pathway"/>
    <property type="evidence" value="ECO:0007669"/>
    <property type="project" value="TreeGrafter"/>
</dbReference>
<dbReference type="InterPro" id="IPR005817">
    <property type="entry name" value="Wnt"/>
</dbReference>
<feature type="region of interest" description="Disordered" evidence="10">
    <location>
        <begin position="49"/>
        <end position="187"/>
    </location>
</feature>
<feature type="compositionally biased region" description="Basic residues" evidence="10">
    <location>
        <begin position="160"/>
        <end position="173"/>
    </location>
</feature>
<evidence type="ECO:0000256" key="6">
    <source>
        <dbReference type="ARBA" id="ARBA00022687"/>
    </source>
</evidence>
<dbReference type="SMART" id="SM00097">
    <property type="entry name" value="WNT1"/>
    <property type="match status" value="1"/>
</dbReference>
<keyword evidence="8" id="KW-0449">Lipoprotein</keyword>
<feature type="signal peptide" evidence="11">
    <location>
        <begin position="1"/>
        <end position="21"/>
    </location>
</feature>
<dbReference type="PANTHER" id="PTHR12027:SF97">
    <property type="entry name" value="PROTEIN WNT-4"/>
    <property type="match status" value="1"/>
</dbReference>
<dbReference type="GO" id="GO:0030182">
    <property type="term" value="P:neuron differentiation"/>
    <property type="evidence" value="ECO:0007669"/>
    <property type="project" value="TreeGrafter"/>
</dbReference>
<dbReference type="Gene3D" id="3.30.2460.20">
    <property type="match status" value="1"/>
</dbReference>
<evidence type="ECO:0000313" key="12">
    <source>
        <dbReference type="EMBL" id="CAB3267758.1"/>
    </source>
</evidence>
<sequence length="652" mass="73255">MLTSTVVQVLFVQFTAMIVSCDGYFGLTGKGQLRNLWDIQASSLAAATNLDGDTENPGLPEPSRDYKPVNLSPIPKDRSKGASDSYSKIDGHDGYRSEYTKVPSSGGRRNYRTHHSQKSSTLPPTRRVSPGDWKRPPRRYPQSTVTSHTHQPRDTQAAINRRHQTTWASRRRHPTDGQSKNGTEVSRRIVKLMSGDLGRVRSERESGKKRDLNKAHLNSYIVSTSFTNAQIPSRVAQFDDARQYVADQSLLSANRTSENATSRFTTNSEPFLGLDEDSFASYTAFMKSKFGNFTPLVEPRNIDRRAARRMCNNFALTASQLKKCRRDPGMPQVLSEATHIAAAECQYQFRYEKWNCSLGSSRIKMLDKGTKETAFLYSISSAGLTHTVARACANGYLTRCSCEANYPGVPKNQAWMWGGCGDNVRYAARFVRKFLRSRHRNKDVRARVNQHNSDVGIRIVKSNVGQACKCHGVSGSCTTETCWRKMVPFDVIGKKVKRAYDKAVKVGGVNNANGVPNLIRRGRAPNKRLAVTTQLQLQRVRQHNANVNNRPNHTPPPQENPKQRKNALIGNPKNKEMVFLESSPSYCSKTKYSLGTKGRICNKKKDCDRICCGRGYTTHVRIIRRSCNCQVQWCCYVQCAVCTDRKVINTCL</sequence>
<keyword evidence="7" id="KW-1015">Disulfide bond</keyword>
<comment type="subcellular location">
    <subcellularLocation>
        <location evidence="1 9">Secreted</location>
        <location evidence="1 9">Extracellular space</location>
        <location evidence="1 9">Extracellular matrix</location>
    </subcellularLocation>
</comment>
<organism evidence="12">
    <name type="scientific">Phallusia mammillata</name>
    <dbReference type="NCBI Taxonomy" id="59560"/>
    <lineage>
        <taxon>Eukaryota</taxon>
        <taxon>Metazoa</taxon>
        <taxon>Chordata</taxon>
        <taxon>Tunicata</taxon>
        <taxon>Ascidiacea</taxon>
        <taxon>Phlebobranchia</taxon>
        <taxon>Ascidiidae</taxon>
        <taxon>Phallusia</taxon>
    </lineage>
</organism>
<evidence type="ECO:0000256" key="2">
    <source>
        <dbReference type="ARBA" id="ARBA00005683"/>
    </source>
</evidence>
<keyword evidence="11" id="KW-0732">Signal</keyword>
<evidence type="ECO:0000256" key="11">
    <source>
        <dbReference type="SAM" id="SignalP"/>
    </source>
</evidence>
<dbReference type="Pfam" id="PF00110">
    <property type="entry name" value="wnt"/>
    <property type="match status" value="1"/>
</dbReference>
<comment type="similarity">
    <text evidence="2 9">Belongs to the Wnt family.</text>
</comment>
<dbReference type="PROSITE" id="PS00246">
    <property type="entry name" value="WNT1"/>
    <property type="match status" value="1"/>
</dbReference>
<evidence type="ECO:0000256" key="9">
    <source>
        <dbReference type="RuleBase" id="RU003500"/>
    </source>
</evidence>
<feature type="chain" id="PRO_5026219552" description="Protein Wnt" evidence="11">
    <location>
        <begin position="22"/>
        <end position="652"/>
    </location>
</feature>
<name>A0A6F9DXJ2_9ASCI</name>
<dbReference type="PANTHER" id="PTHR12027">
    <property type="entry name" value="WNT RELATED"/>
    <property type="match status" value="1"/>
</dbReference>
<proteinExistence type="evidence at transcript level"/>
<keyword evidence="3 9" id="KW-0217">Developmental protein</keyword>
<dbReference type="GO" id="GO:0045165">
    <property type="term" value="P:cell fate commitment"/>
    <property type="evidence" value="ECO:0007669"/>
    <property type="project" value="TreeGrafter"/>
</dbReference>
<comment type="function">
    <text evidence="9">Ligand for members of the frizzled family of seven transmembrane receptors.</text>
</comment>
<dbReference type="EMBL" id="LR791896">
    <property type="protein sequence ID" value="CAB3267758.1"/>
    <property type="molecule type" value="mRNA"/>
</dbReference>
<evidence type="ECO:0000256" key="1">
    <source>
        <dbReference type="ARBA" id="ARBA00004498"/>
    </source>
</evidence>
<dbReference type="PRINTS" id="PR01349">
    <property type="entry name" value="WNTPROTEIN"/>
</dbReference>
<dbReference type="CDD" id="cd19341">
    <property type="entry name" value="Wnt_Wnt9"/>
    <property type="match status" value="1"/>
</dbReference>
<dbReference type="GO" id="GO:0005109">
    <property type="term" value="F:frizzled binding"/>
    <property type="evidence" value="ECO:0007669"/>
    <property type="project" value="TreeGrafter"/>
</dbReference>
<dbReference type="InterPro" id="IPR018161">
    <property type="entry name" value="Wnt_CS"/>
</dbReference>
<evidence type="ECO:0000256" key="8">
    <source>
        <dbReference type="ARBA" id="ARBA00023288"/>
    </source>
</evidence>
<accession>A0A6F9DXJ2</accession>
<reference evidence="12" key="1">
    <citation type="submission" date="2020-04" db="EMBL/GenBank/DDBJ databases">
        <authorList>
            <person name="Neveu A P."/>
        </authorList>
    </citation>
    <scope>NUCLEOTIDE SEQUENCE</scope>
    <source>
        <tissue evidence="12">Whole embryo</tissue>
    </source>
</reference>
<protein>
    <recommendedName>
        <fullName evidence="9">Protein Wnt</fullName>
    </recommendedName>
</protein>
<feature type="region of interest" description="Disordered" evidence="10">
    <location>
        <begin position="544"/>
        <end position="567"/>
    </location>
</feature>
<dbReference type="AlphaFoldDB" id="A0A6F9DXJ2"/>
<evidence type="ECO:0000256" key="7">
    <source>
        <dbReference type="ARBA" id="ARBA00023157"/>
    </source>
</evidence>
<keyword evidence="6 9" id="KW-0879">Wnt signaling pathway</keyword>
<evidence type="ECO:0000256" key="5">
    <source>
        <dbReference type="ARBA" id="ARBA00022530"/>
    </source>
</evidence>
<feature type="compositionally biased region" description="Basic and acidic residues" evidence="10">
    <location>
        <begin position="75"/>
        <end position="99"/>
    </location>
</feature>
<dbReference type="GO" id="GO:0005125">
    <property type="term" value="F:cytokine activity"/>
    <property type="evidence" value="ECO:0007669"/>
    <property type="project" value="TreeGrafter"/>
</dbReference>
<evidence type="ECO:0000256" key="3">
    <source>
        <dbReference type="ARBA" id="ARBA00022473"/>
    </source>
</evidence>
<keyword evidence="4" id="KW-0964">Secreted</keyword>
<evidence type="ECO:0000256" key="4">
    <source>
        <dbReference type="ARBA" id="ARBA00022525"/>
    </source>
</evidence>
<dbReference type="GO" id="GO:0005615">
    <property type="term" value="C:extracellular space"/>
    <property type="evidence" value="ECO:0007669"/>
    <property type="project" value="TreeGrafter"/>
</dbReference>
<evidence type="ECO:0000256" key="10">
    <source>
        <dbReference type="SAM" id="MobiDB-lite"/>
    </source>
</evidence>
<dbReference type="InterPro" id="IPR043158">
    <property type="entry name" value="Wnt_C"/>
</dbReference>
<gene>
    <name evidence="12" type="primary">Wnt14</name>
    <name evidence="12" type="synonym">15</name>
</gene>